<dbReference type="SUPFAM" id="SSF103473">
    <property type="entry name" value="MFS general substrate transporter"/>
    <property type="match status" value="1"/>
</dbReference>
<keyword evidence="2" id="KW-1133">Transmembrane helix</keyword>
<evidence type="ECO:0008006" key="5">
    <source>
        <dbReference type="Google" id="ProtNLM"/>
    </source>
</evidence>
<keyword evidence="4" id="KW-1185">Reference proteome</keyword>
<proteinExistence type="predicted"/>
<feature type="region of interest" description="Disordered" evidence="1">
    <location>
        <begin position="88"/>
        <end position="112"/>
    </location>
</feature>
<gene>
    <name evidence="3" type="ORF">NMN56_004770</name>
</gene>
<sequence length="112" mass="10936">MGLVVAPLLQFAPARVPVSDAGSASGVLTSVQQIGAGAGIAVMGVVFFALLRGRDHGSGPPFPYAMAMTSTVATAVTALAGAATCLLPRRPGQGPAPTAGQETEPAGPPGKV</sequence>
<reference evidence="3 4" key="1">
    <citation type="submission" date="2023-05" db="EMBL/GenBank/DDBJ databases">
        <title>Streptantibioticus silvisoli sp. nov., acidotolerant actinomycetes 1 from pine litter.</title>
        <authorList>
            <person name="Swiecimska M."/>
            <person name="Golinska P."/>
            <person name="Sangal V."/>
            <person name="Wachnowicz B."/>
            <person name="Goodfellow M."/>
        </authorList>
    </citation>
    <scope>NUCLEOTIDE SEQUENCE [LARGE SCALE GENOMIC DNA]</scope>
    <source>
        <strain evidence="3 4">DSM 42109</strain>
    </source>
</reference>
<keyword evidence="2" id="KW-0472">Membrane</keyword>
<name>A0ABT6ZQI4_9ACTN</name>
<evidence type="ECO:0000256" key="1">
    <source>
        <dbReference type="SAM" id="MobiDB-lite"/>
    </source>
</evidence>
<feature type="transmembrane region" description="Helical" evidence="2">
    <location>
        <begin position="63"/>
        <end position="83"/>
    </location>
</feature>
<dbReference type="Proteomes" id="UP001214441">
    <property type="component" value="Unassembled WGS sequence"/>
</dbReference>
<dbReference type="InterPro" id="IPR036259">
    <property type="entry name" value="MFS_trans_sf"/>
</dbReference>
<dbReference type="EMBL" id="JANCPR020000004">
    <property type="protein sequence ID" value="MDJ1131279.1"/>
    <property type="molecule type" value="Genomic_DNA"/>
</dbReference>
<evidence type="ECO:0000313" key="3">
    <source>
        <dbReference type="EMBL" id="MDJ1131279.1"/>
    </source>
</evidence>
<organism evidence="3 4">
    <name type="scientific">Streptomyces iconiensis</name>
    <dbReference type="NCBI Taxonomy" id="1384038"/>
    <lineage>
        <taxon>Bacteria</taxon>
        <taxon>Bacillati</taxon>
        <taxon>Actinomycetota</taxon>
        <taxon>Actinomycetes</taxon>
        <taxon>Kitasatosporales</taxon>
        <taxon>Streptomycetaceae</taxon>
        <taxon>Streptomyces</taxon>
    </lineage>
</organism>
<accession>A0ABT6ZQI4</accession>
<dbReference type="RefSeq" id="WP_274039107.1">
    <property type="nucleotide sequence ID" value="NZ_JANCPR020000004.1"/>
</dbReference>
<keyword evidence="2" id="KW-0812">Transmembrane</keyword>
<evidence type="ECO:0000256" key="2">
    <source>
        <dbReference type="SAM" id="Phobius"/>
    </source>
</evidence>
<protein>
    <recommendedName>
        <fullName evidence="5">Major facilitator superfamily (MFS) profile domain-containing protein</fullName>
    </recommendedName>
</protein>
<comment type="caution">
    <text evidence="3">The sequence shown here is derived from an EMBL/GenBank/DDBJ whole genome shotgun (WGS) entry which is preliminary data.</text>
</comment>
<feature type="transmembrane region" description="Helical" evidence="2">
    <location>
        <begin position="31"/>
        <end position="51"/>
    </location>
</feature>
<evidence type="ECO:0000313" key="4">
    <source>
        <dbReference type="Proteomes" id="UP001214441"/>
    </source>
</evidence>